<dbReference type="GO" id="GO:0005737">
    <property type="term" value="C:cytoplasm"/>
    <property type="evidence" value="ECO:0007669"/>
    <property type="project" value="UniProtKB-SubCell"/>
</dbReference>
<dbReference type="PANTHER" id="PTHR13393:SF0">
    <property type="entry name" value="RNA N6-ADENOSINE-METHYLTRANSFERASE METTL16"/>
    <property type="match status" value="1"/>
</dbReference>
<evidence type="ECO:0000256" key="5">
    <source>
        <dbReference type="ARBA" id="ARBA00022691"/>
    </source>
</evidence>
<dbReference type="PANTHER" id="PTHR13393">
    <property type="entry name" value="SAM-DEPENDENT METHYLTRANSFERASE"/>
    <property type="match status" value="1"/>
</dbReference>
<comment type="subcellular location">
    <subcellularLocation>
        <location evidence="6">Cytoplasm</location>
    </subcellularLocation>
</comment>
<comment type="similarity">
    <text evidence="6">Belongs to the methyltransferase superfamily. METTL16/RlmF family.</text>
</comment>
<evidence type="ECO:0000256" key="1">
    <source>
        <dbReference type="ARBA" id="ARBA00022490"/>
    </source>
</evidence>
<dbReference type="STRING" id="1123014.SAMN02745746_01551"/>
<evidence type="ECO:0000256" key="3">
    <source>
        <dbReference type="ARBA" id="ARBA00022603"/>
    </source>
</evidence>
<dbReference type="CDD" id="cd02440">
    <property type="entry name" value="AdoMet_MTases"/>
    <property type="match status" value="1"/>
</dbReference>
<keyword evidence="2 6" id="KW-0698">rRNA processing</keyword>
<dbReference type="EC" id="2.1.1.181" evidence="6"/>
<evidence type="ECO:0000313" key="7">
    <source>
        <dbReference type="EMBL" id="SMF14159.1"/>
    </source>
</evidence>
<dbReference type="NCBIfam" id="NF008725">
    <property type="entry name" value="PRK11727.1"/>
    <property type="match status" value="1"/>
</dbReference>
<keyword evidence="5 6" id="KW-0949">S-adenosyl-L-methionine</keyword>
<name>A0A1Y6BJ94_9NEIS</name>
<organism evidence="7 8">
    <name type="scientific">Pseudogulbenkiania subflava DSM 22618</name>
    <dbReference type="NCBI Taxonomy" id="1123014"/>
    <lineage>
        <taxon>Bacteria</taxon>
        <taxon>Pseudomonadati</taxon>
        <taxon>Pseudomonadota</taxon>
        <taxon>Betaproteobacteria</taxon>
        <taxon>Neisseriales</taxon>
        <taxon>Chromobacteriaceae</taxon>
        <taxon>Pseudogulbenkiania</taxon>
    </lineage>
</organism>
<protein>
    <recommendedName>
        <fullName evidence="6">Ribosomal RNA large subunit methyltransferase F</fullName>
        <ecNumber evidence="6">2.1.1.181</ecNumber>
    </recommendedName>
    <alternativeName>
        <fullName evidence="6">23S rRNA mA1618 methyltransferase</fullName>
    </alternativeName>
    <alternativeName>
        <fullName evidence="6">rRNA adenine N-6-methyltransferase</fullName>
    </alternativeName>
</protein>
<keyword evidence="4 6" id="KW-0808">Transferase</keyword>
<reference evidence="8" key="1">
    <citation type="submission" date="2017-04" db="EMBL/GenBank/DDBJ databases">
        <authorList>
            <person name="Varghese N."/>
            <person name="Submissions S."/>
        </authorList>
    </citation>
    <scope>NUCLEOTIDE SEQUENCE [LARGE SCALE GENOMIC DNA]</scope>
    <source>
        <strain evidence="8">DSM 22618</strain>
    </source>
</reference>
<comment type="function">
    <text evidence="6">Specifically methylates the adenine in position 1618 of 23S rRNA.</text>
</comment>
<dbReference type="Gene3D" id="3.40.50.150">
    <property type="entry name" value="Vaccinia Virus protein VP39"/>
    <property type="match status" value="1"/>
</dbReference>
<dbReference type="GO" id="GO:0052907">
    <property type="term" value="F:23S rRNA (adenine(1618)-N(6))-methyltransferase activity"/>
    <property type="evidence" value="ECO:0007669"/>
    <property type="project" value="UniProtKB-EC"/>
</dbReference>
<keyword evidence="8" id="KW-1185">Reference proteome</keyword>
<dbReference type="EMBL" id="FXAG01000006">
    <property type="protein sequence ID" value="SMF14159.1"/>
    <property type="molecule type" value="Genomic_DNA"/>
</dbReference>
<comment type="catalytic activity">
    <reaction evidence="6">
        <text>adenosine(1618) in 23S rRNA + S-adenosyl-L-methionine = N(6)-methyladenosine(1618) in 23S rRNA + S-adenosyl-L-homocysteine + H(+)</text>
        <dbReference type="Rhea" id="RHEA:16497"/>
        <dbReference type="Rhea" id="RHEA-COMP:10229"/>
        <dbReference type="Rhea" id="RHEA-COMP:10231"/>
        <dbReference type="ChEBI" id="CHEBI:15378"/>
        <dbReference type="ChEBI" id="CHEBI:57856"/>
        <dbReference type="ChEBI" id="CHEBI:59789"/>
        <dbReference type="ChEBI" id="CHEBI:74411"/>
        <dbReference type="ChEBI" id="CHEBI:74449"/>
        <dbReference type="EC" id="2.1.1.181"/>
    </reaction>
</comment>
<dbReference type="AlphaFoldDB" id="A0A1Y6BJ94"/>
<evidence type="ECO:0000313" key="8">
    <source>
        <dbReference type="Proteomes" id="UP000192920"/>
    </source>
</evidence>
<evidence type="ECO:0000256" key="4">
    <source>
        <dbReference type="ARBA" id="ARBA00022679"/>
    </source>
</evidence>
<keyword evidence="1 6" id="KW-0963">Cytoplasm</keyword>
<dbReference type="Proteomes" id="UP000192920">
    <property type="component" value="Unassembled WGS sequence"/>
</dbReference>
<dbReference type="GO" id="GO:0070475">
    <property type="term" value="P:rRNA base methylation"/>
    <property type="evidence" value="ECO:0007669"/>
    <property type="project" value="TreeGrafter"/>
</dbReference>
<dbReference type="SUPFAM" id="SSF53335">
    <property type="entry name" value="S-adenosyl-L-methionine-dependent methyltransferases"/>
    <property type="match status" value="1"/>
</dbReference>
<keyword evidence="3 6" id="KW-0489">Methyltransferase</keyword>
<proteinExistence type="inferred from homology"/>
<evidence type="ECO:0000256" key="2">
    <source>
        <dbReference type="ARBA" id="ARBA00022552"/>
    </source>
</evidence>
<dbReference type="HAMAP" id="MF_01848">
    <property type="entry name" value="23SrRNA_methyltr_F"/>
    <property type="match status" value="1"/>
</dbReference>
<dbReference type="InterPro" id="IPR029063">
    <property type="entry name" value="SAM-dependent_MTases_sf"/>
</dbReference>
<dbReference type="RefSeq" id="WP_085275894.1">
    <property type="nucleotide sequence ID" value="NZ_FXAG01000006.1"/>
</dbReference>
<evidence type="ECO:0000256" key="6">
    <source>
        <dbReference type="HAMAP-Rule" id="MF_01848"/>
    </source>
</evidence>
<gene>
    <name evidence="6" type="primary">rlmF</name>
    <name evidence="7" type="ORF">SAMN02745746_01551</name>
</gene>
<dbReference type="InterPro" id="IPR016909">
    <property type="entry name" value="rRNA_lsu_MeTfrase_F"/>
</dbReference>
<dbReference type="InterPro" id="IPR010286">
    <property type="entry name" value="METTL16/RlmF"/>
</dbReference>
<dbReference type="PIRSF" id="PIRSF029038">
    <property type="entry name" value="Mtase_YbiN_prd"/>
    <property type="match status" value="1"/>
</dbReference>
<dbReference type="FunFam" id="3.40.50.150:FF:000045">
    <property type="entry name" value="Ribosomal RNA large subunit methyltransferase F"/>
    <property type="match status" value="1"/>
</dbReference>
<accession>A0A1Y6BJ94</accession>
<dbReference type="Pfam" id="PF05971">
    <property type="entry name" value="Methyltransf_10"/>
    <property type="match status" value="1"/>
</dbReference>
<sequence>MTHPKTTPPKPGLHPRNAHRQRYDFAALIAACPDLARFVTRNANGVDSVDFADPVAVKMLNRALLAHHYGIAHWDIPPGYLCPPIPGRADYIHHLADLLAASNGGELPARVNVLDVGVGANCVYPIIGRAVYGWCFVGSDIDPLALRSAQAIVDANLALVGAIRLRRQASSANVFQGVIKRNDYFDLTLCNPPFHASAQEAEAGTRRKLTNLTGKRPAKTVLNFGGQHAELWCDGGEAGFLRTMVSESAGFAHQCCWFSSLVSKEANLPGLYRALKQAGARRVETIAMAQGQKTSRLVAWSYLDEAGLAAWREARWGR</sequence>